<feature type="non-terminal residue" evidence="1">
    <location>
        <position position="1"/>
    </location>
</feature>
<evidence type="ECO:0000313" key="1">
    <source>
        <dbReference type="EMBL" id="CAA9514464.1"/>
    </source>
</evidence>
<name>A0A6J4T626_9BACT</name>
<dbReference type="EMBL" id="CADCVN010001022">
    <property type="protein sequence ID" value="CAA9514464.1"/>
    <property type="molecule type" value="Genomic_DNA"/>
</dbReference>
<proteinExistence type="predicted"/>
<dbReference type="AlphaFoldDB" id="A0A6J4T626"/>
<accession>A0A6J4T626</accession>
<sequence>CKRKEIERKYLPHYEKWFSEKRNDCEVIMLSPKRNR</sequence>
<organism evidence="1">
    <name type="scientific">uncultured Segetibacter sp</name>
    <dbReference type="NCBI Taxonomy" id="481133"/>
    <lineage>
        <taxon>Bacteria</taxon>
        <taxon>Pseudomonadati</taxon>
        <taxon>Bacteroidota</taxon>
        <taxon>Chitinophagia</taxon>
        <taxon>Chitinophagales</taxon>
        <taxon>Chitinophagaceae</taxon>
        <taxon>Segetibacter</taxon>
        <taxon>environmental samples</taxon>
    </lineage>
</organism>
<reference evidence="1" key="1">
    <citation type="submission" date="2020-02" db="EMBL/GenBank/DDBJ databases">
        <authorList>
            <person name="Meier V. D."/>
        </authorList>
    </citation>
    <scope>NUCLEOTIDE SEQUENCE</scope>
    <source>
        <strain evidence="1">AVDCRST_MAG96</strain>
    </source>
</reference>
<protein>
    <submittedName>
        <fullName evidence="1">Uncharacterized protein</fullName>
    </submittedName>
</protein>
<gene>
    <name evidence="1" type="ORF">AVDCRST_MAG96-2612</name>
</gene>